<dbReference type="AlphaFoldDB" id="A0A674HA74"/>
<evidence type="ECO:0000256" key="3">
    <source>
        <dbReference type="ARBA" id="ARBA00022490"/>
    </source>
</evidence>
<evidence type="ECO:0000259" key="7">
    <source>
        <dbReference type="Pfam" id="PF22544"/>
    </source>
</evidence>
<dbReference type="PANTHER" id="PTHR23053:SF0">
    <property type="entry name" value="HYDROCEPHALUS-INDUCING PROTEIN HOMOLOG"/>
    <property type="match status" value="1"/>
</dbReference>
<dbReference type="NCBIfam" id="NF012200">
    <property type="entry name" value="choice_anch_D"/>
    <property type="match status" value="1"/>
</dbReference>
<evidence type="ECO:0000256" key="1">
    <source>
        <dbReference type="ARBA" id="ARBA00004138"/>
    </source>
</evidence>
<dbReference type="GO" id="GO:0003341">
    <property type="term" value="P:cilium movement"/>
    <property type="evidence" value="ECO:0007669"/>
    <property type="project" value="TreeGrafter"/>
</dbReference>
<dbReference type="Pfam" id="PF22544">
    <property type="entry name" value="HYDIN_VesB_CFA65-like_Ig"/>
    <property type="match status" value="2"/>
</dbReference>
<proteinExistence type="predicted"/>
<feature type="domain" description="HYDIN/VesB/CFA65-like Ig-like" evidence="7">
    <location>
        <begin position="375"/>
        <end position="471"/>
    </location>
</feature>
<evidence type="ECO:0000256" key="2">
    <source>
        <dbReference type="ARBA" id="ARBA00004496"/>
    </source>
</evidence>
<comment type="subcellular location">
    <subcellularLocation>
        <location evidence="1">Cell projection</location>
        <location evidence="1">Cilium</location>
    </subcellularLocation>
    <subcellularLocation>
        <location evidence="2">Cytoplasm</location>
    </subcellularLocation>
</comment>
<evidence type="ECO:0000313" key="8">
    <source>
        <dbReference type="Ensembl" id="ENSTGUP00000031516.1"/>
    </source>
</evidence>
<reference evidence="8" key="3">
    <citation type="submission" date="2025-09" db="UniProtKB">
        <authorList>
            <consortium name="Ensembl"/>
        </authorList>
    </citation>
    <scope>IDENTIFICATION</scope>
</reference>
<keyword evidence="3" id="KW-0963">Cytoplasm</keyword>
<accession>A0A674HA74</accession>
<dbReference type="GeneTree" id="ENSGT00940000163228"/>
<dbReference type="Proteomes" id="UP000007754">
    <property type="component" value="Chromosome 11"/>
</dbReference>
<dbReference type="InterPro" id="IPR013783">
    <property type="entry name" value="Ig-like_fold"/>
</dbReference>
<organism evidence="8 9">
    <name type="scientific">Taeniopygia guttata</name>
    <name type="common">Zebra finch</name>
    <name type="synonym">Poephila guttata</name>
    <dbReference type="NCBI Taxonomy" id="59729"/>
    <lineage>
        <taxon>Eukaryota</taxon>
        <taxon>Metazoa</taxon>
        <taxon>Chordata</taxon>
        <taxon>Craniata</taxon>
        <taxon>Vertebrata</taxon>
        <taxon>Euteleostomi</taxon>
        <taxon>Archelosauria</taxon>
        <taxon>Archosauria</taxon>
        <taxon>Dinosauria</taxon>
        <taxon>Saurischia</taxon>
        <taxon>Theropoda</taxon>
        <taxon>Coelurosauria</taxon>
        <taxon>Aves</taxon>
        <taxon>Neognathae</taxon>
        <taxon>Neoaves</taxon>
        <taxon>Telluraves</taxon>
        <taxon>Australaves</taxon>
        <taxon>Passeriformes</taxon>
        <taxon>Passeroidea</taxon>
        <taxon>Estrildidae</taxon>
        <taxon>Estrildinae</taxon>
        <taxon>Taeniopygia</taxon>
    </lineage>
</organism>
<dbReference type="InParanoid" id="A0A674HA74"/>
<feature type="domain" description="HYDIN/VesB/CFA65-like Ig-like" evidence="7">
    <location>
        <begin position="138"/>
        <end position="222"/>
    </location>
</feature>
<reference evidence="8 9" key="1">
    <citation type="journal article" date="2010" name="Nature">
        <title>The genome of a songbird.</title>
        <authorList>
            <person name="Warren W.C."/>
            <person name="Clayton D.F."/>
            <person name="Ellegren H."/>
            <person name="Arnold A.P."/>
            <person name="Hillier L.W."/>
            <person name="Kunstner A."/>
            <person name="Searle S."/>
            <person name="White S."/>
            <person name="Vilella A.J."/>
            <person name="Fairley S."/>
            <person name="Heger A."/>
            <person name="Kong L."/>
            <person name="Ponting C.P."/>
            <person name="Jarvis E.D."/>
            <person name="Mello C.V."/>
            <person name="Minx P."/>
            <person name="Lovell P."/>
            <person name="Velho T.A."/>
            <person name="Ferris M."/>
            <person name="Balakrishnan C.N."/>
            <person name="Sinha S."/>
            <person name="Blatti C."/>
            <person name="London S.E."/>
            <person name="Li Y."/>
            <person name="Lin Y.C."/>
            <person name="George J."/>
            <person name="Sweedler J."/>
            <person name="Southey B."/>
            <person name="Gunaratne P."/>
            <person name="Watson M."/>
            <person name="Nam K."/>
            <person name="Backstrom N."/>
            <person name="Smeds L."/>
            <person name="Nabholz B."/>
            <person name="Itoh Y."/>
            <person name="Whitney O."/>
            <person name="Pfenning A.R."/>
            <person name="Howard J."/>
            <person name="Volker M."/>
            <person name="Skinner B.M."/>
            <person name="Griffin D.K."/>
            <person name="Ye L."/>
            <person name="McLaren W.M."/>
            <person name="Flicek P."/>
            <person name="Quesada V."/>
            <person name="Velasco G."/>
            <person name="Lopez-Otin C."/>
            <person name="Puente X.S."/>
            <person name="Olender T."/>
            <person name="Lancet D."/>
            <person name="Smit A.F."/>
            <person name="Hubley R."/>
            <person name="Konkel M.K."/>
            <person name="Walker J.A."/>
            <person name="Batzer M.A."/>
            <person name="Gu W."/>
            <person name="Pollock D.D."/>
            <person name="Chen L."/>
            <person name="Cheng Z."/>
            <person name="Eichler E.E."/>
            <person name="Stapley J."/>
            <person name="Slate J."/>
            <person name="Ekblom R."/>
            <person name="Birkhead T."/>
            <person name="Burke T."/>
            <person name="Burt D."/>
            <person name="Scharff C."/>
            <person name="Adam I."/>
            <person name="Richard H."/>
            <person name="Sultan M."/>
            <person name="Soldatov A."/>
            <person name="Lehrach H."/>
            <person name="Edwards S.V."/>
            <person name="Yang S.P."/>
            <person name="Li X."/>
            <person name="Graves T."/>
            <person name="Fulton L."/>
            <person name="Nelson J."/>
            <person name="Chinwalla A."/>
            <person name="Hou S."/>
            <person name="Mardis E.R."/>
            <person name="Wilson R.K."/>
        </authorList>
    </citation>
    <scope>NUCLEOTIDE SEQUENCE [LARGE SCALE GENOMIC DNA]</scope>
</reference>
<dbReference type="GO" id="GO:0005930">
    <property type="term" value="C:axoneme"/>
    <property type="evidence" value="ECO:0007669"/>
    <property type="project" value="TreeGrafter"/>
</dbReference>
<keyword evidence="4" id="KW-0969">Cilium</keyword>
<evidence type="ECO:0000256" key="4">
    <source>
        <dbReference type="ARBA" id="ARBA00023069"/>
    </source>
</evidence>
<keyword evidence="6" id="KW-0732">Signal</keyword>
<evidence type="ECO:0000256" key="6">
    <source>
        <dbReference type="SAM" id="SignalP"/>
    </source>
</evidence>
<evidence type="ECO:0000313" key="9">
    <source>
        <dbReference type="Proteomes" id="UP000007754"/>
    </source>
</evidence>
<dbReference type="InterPro" id="IPR033305">
    <property type="entry name" value="Hydin-like"/>
</dbReference>
<keyword evidence="5" id="KW-0966">Cell projection</keyword>
<dbReference type="Gene3D" id="2.60.40.10">
    <property type="entry name" value="Immunoglobulins"/>
    <property type="match status" value="4"/>
</dbReference>
<sequence>IWVRLFESILVLGEGLQVHPCELCACTPTAEGPLEKGPGRDVTRAWTGVLSSCFHKWQNHHLMSFLQIPRMVKVCMESSPYFQLACPSDAYHIVPPFATARVRIRFTPDETKDYSHELVCLTAKERIVVPIRTIAARAVLDVPDQLDFSKCPVKYSTQKTLLVRNTGKLEAHYQLSTQSPFSVVPATGTLGAGDSMQVTVGFHALTTGDHYGSLVVCYNTGECWALHGARDSSLEKTFITMTNHKTMFIENRSNITAHFQWKTFPTEEDDNKEKRRLMLKIQKVTGFYEDHPAVLRNMVQEEMAKVQQDPLLFSSDVFSIEPMEGEIGPNCSAEIKVTFKPLEALKYQSVAYCNISGRESRLPLRLRGKGQRTLLEFSSPSLNLGNILVNTLHVYEVKLINQGALDAPFTYIPSTANVGFCFKFAPEEGIIAPGGIQTIQISFNATVLGEFEEEFQFSVAGSPVPAILPIKVNVTQPTLHFDLDELSFGAISFGFPYTQSCRLTNTSPVPVTFKLRMSKDGTQPAVNVFDQIRSNSDPSWREGIRFYVEPREFTINPSQGTILPQGHQDIEVTLCSNTAMEFCRKMLVDLEGYGEGVESLVVTARYQASSPSSCKRWSCAGCDHPALVWDTPSSLLRVRVWFCQ</sequence>
<protein>
    <recommendedName>
        <fullName evidence="7">HYDIN/VesB/CFA65-like Ig-like domain-containing protein</fullName>
    </recommendedName>
</protein>
<dbReference type="Ensembl" id="ENSTGUT00000045939.1">
    <property type="protein sequence ID" value="ENSTGUP00000031516.1"/>
    <property type="gene ID" value="ENSTGUG00000015052.2"/>
</dbReference>
<feature type="chain" id="PRO_5025444628" description="HYDIN/VesB/CFA65-like Ig-like domain-containing protein" evidence="6">
    <location>
        <begin position="16"/>
        <end position="644"/>
    </location>
</feature>
<evidence type="ECO:0000256" key="5">
    <source>
        <dbReference type="ARBA" id="ARBA00023273"/>
    </source>
</evidence>
<feature type="signal peptide" evidence="6">
    <location>
        <begin position="1"/>
        <end position="15"/>
    </location>
</feature>
<dbReference type="InterPro" id="IPR053879">
    <property type="entry name" value="HYDIN_VesB_CFA65-like_Ig"/>
</dbReference>
<name>A0A674HA74_TAEGU</name>
<dbReference type="PANTHER" id="PTHR23053">
    <property type="entry name" value="DLEC1 DELETED IN LUNG AND ESOPHAGEAL CANCER 1"/>
    <property type="match status" value="1"/>
</dbReference>
<dbReference type="GO" id="GO:1904158">
    <property type="term" value="P:axonemal central apparatus assembly"/>
    <property type="evidence" value="ECO:0007669"/>
    <property type="project" value="TreeGrafter"/>
</dbReference>
<keyword evidence="9" id="KW-1185">Reference proteome</keyword>
<reference evidence="8" key="2">
    <citation type="submission" date="2025-08" db="UniProtKB">
        <authorList>
            <consortium name="Ensembl"/>
        </authorList>
    </citation>
    <scope>IDENTIFICATION</scope>
</reference>